<reference evidence="2" key="1">
    <citation type="submission" date="2013-04" db="EMBL/GenBank/DDBJ databases">
        <title>The genome sequencing project of 58 acetic acid bacteria.</title>
        <authorList>
            <person name="Okamoto-Kainuma A."/>
            <person name="Ishikawa M."/>
            <person name="Umino S."/>
            <person name="Koizumi Y."/>
            <person name="Shiwa Y."/>
            <person name="Yoshikawa H."/>
            <person name="Matsutani M."/>
            <person name="Matsushita K."/>
        </authorList>
    </citation>
    <scope>NUCLEOTIDE SEQUENCE</scope>
    <source>
        <strain evidence="2">NRIC 0535</strain>
    </source>
</reference>
<evidence type="ECO:0008006" key="4">
    <source>
        <dbReference type="Google" id="ProtNLM"/>
    </source>
</evidence>
<evidence type="ECO:0000313" key="3">
    <source>
        <dbReference type="Proteomes" id="UP001062776"/>
    </source>
</evidence>
<keyword evidence="1" id="KW-0472">Membrane</keyword>
<protein>
    <recommendedName>
        <fullName evidence="4">DUF4175 domain-containing protein</fullName>
    </recommendedName>
</protein>
<keyword evidence="1" id="KW-1133">Transmembrane helix</keyword>
<dbReference type="RefSeq" id="WP_264814034.1">
    <property type="nucleotide sequence ID" value="NZ_BAPV01000002.1"/>
</dbReference>
<gene>
    <name evidence="2" type="ORF">AA0535_0219</name>
</gene>
<name>A0ABQ0PWF2_9PROT</name>
<keyword evidence="3" id="KW-1185">Reference proteome</keyword>
<dbReference type="EMBL" id="BAPV01000002">
    <property type="protein sequence ID" value="GBQ83322.1"/>
    <property type="molecule type" value="Genomic_DNA"/>
</dbReference>
<evidence type="ECO:0000256" key="1">
    <source>
        <dbReference type="SAM" id="Phobius"/>
    </source>
</evidence>
<feature type="transmembrane region" description="Helical" evidence="1">
    <location>
        <begin position="76"/>
        <end position="98"/>
    </location>
</feature>
<comment type="caution">
    <text evidence="2">The sequence shown here is derived from an EMBL/GenBank/DDBJ whole genome shotgun (WGS) entry which is preliminary data.</text>
</comment>
<accession>A0ABQ0PWF2</accession>
<sequence length="102" mass="10664">MKAAPLTTRHWLSKTLAALIPGAALALGVMVLIGHLCGSTGNPMTLSAQFLMWGAALIWVLCLSLCFLFRSGLGAWFGFGWLACLVWLANTLLAGFAAGGSP</sequence>
<organism evidence="2 3">
    <name type="scientific">Asaia krungthepensis NRIC 0535</name>
    <dbReference type="NCBI Taxonomy" id="1307925"/>
    <lineage>
        <taxon>Bacteria</taxon>
        <taxon>Pseudomonadati</taxon>
        <taxon>Pseudomonadota</taxon>
        <taxon>Alphaproteobacteria</taxon>
        <taxon>Acetobacterales</taxon>
        <taxon>Acetobacteraceae</taxon>
        <taxon>Asaia</taxon>
    </lineage>
</organism>
<evidence type="ECO:0000313" key="2">
    <source>
        <dbReference type="EMBL" id="GBQ83322.1"/>
    </source>
</evidence>
<keyword evidence="1" id="KW-0812">Transmembrane</keyword>
<feature type="transmembrane region" description="Helical" evidence="1">
    <location>
        <begin position="16"/>
        <end position="38"/>
    </location>
</feature>
<dbReference type="Proteomes" id="UP001062776">
    <property type="component" value="Unassembled WGS sequence"/>
</dbReference>
<proteinExistence type="predicted"/>
<feature type="transmembrane region" description="Helical" evidence="1">
    <location>
        <begin position="50"/>
        <end position="70"/>
    </location>
</feature>